<dbReference type="SUPFAM" id="SSF56219">
    <property type="entry name" value="DNase I-like"/>
    <property type="match status" value="1"/>
</dbReference>
<feature type="domain" description="Endonuclease/exonuclease/phosphatase" evidence="1">
    <location>
        <begin position="43"/>
        <end position="265"/>
    </location>
</feature>
<keyword evidence="2" id="KW-0255">Endonuclease</keyword>
<dbReference type="GO" id="GO:0004519">
    <property type="term" value="F:endonuclease activity"/>
    <property type="evidence" value="ECO:0007669"/>
    <property type="project" value="UniProtKB-KW"/>
</dbReference>
<accession>A0A941DYK9</accession>
<keyword evidence="2" id="KW-0540">Nuclease</keyword>
<dbReference type="InterPro" id="IPR005135">
    <property type="entry name" value="Endo/exonuclease/phosphatase"/>
</dbReference>
<gene>
    <name evidence="2" type="ORF">KCX74_06835</name>
</gene>
<proteinExistence type="predicted"/>
<reference evidence="2" key="1">
    <citation type="submission" date="2021-04" db="EMBL/GenBank/DDBJ databases">
        <title>Isolation and polyphasic classification of algal microorganism.</title>
        <authorList>
            <person name="Wang S."/>
        </authorList>
    </citation>
    <scope>NUCLEOTIDE SEQUENCE</scope>
    <source>
        <strain evidence="2">720a</strain>
    </source>
</reference>
<comment type="caution">
    <text evidence="2">The sequence shown here is derived from an EMBL/GenBank/DDBJ whole genome shotgun (WGS) entry which is preliminary data.</text>
</comment>
<evidence type="ECO:0000313" key="2">
    <source>
        <dbReference type="EMBL" id="MBR7795758.1"/>
    </source>
</evidence>
<name>A0A941DYK9_9BACI</name>
<dbReference type="AlphaFoldDB" id="A0A941DYK9"/>
<dbReference type="InterPro" id="IPR051916">
    <property type="entry name" value="GPI-anchor_lipid_remodeler"/>
</dbReference>
<dbReference type="InterPro" id="IPR036691">
    <property type="entry name" value="Endo/exonu/phosph_ase_sf"/>
</dbReference>
<dbReference type="GO" id="GO:0006506">
    <property type="term" value="P:GPI anchor biosynthetic process"/>
    <property type="evidence" value="ECO:0007669"/>
    <property type="project" value="TreeGrafter"/>
</dbReference>
<dbReference type="GO" id="GO:0016020">
    <property type="term" value="C:membrane"/>
    <property type="evidence" value="ECO:0007669"/>
    <property type="project" value="GOC"/>
</dbReference>
<dbReference type="PANTHER" id="PTHR14859">
    <property type="entry name" value="CALCOFLUOR WHITE HYPERSENSITIVE PROTEIN PRECURSOR"/>
    <property type="match status" value="1"/>
</dbReference>
<dbReference type="Pfam" id="PF03372">
    <property type="entry name" value="Exo_endo_phos"/>
    <property type="match status" value="1"/>
</dbReference>
<dbReference type="PANTHER" id="PTHR14859:SF15">
    <property type="entry name" value="ENDONUCLEASE_EXONUCLEASE_PHOSPHATASE DOMAIN-CONTAINING PROTEIN"/>
    <property type="match status" value="1"/>
</dbReference>
<organism evidence="2 3">
    <name type="scientific">Virgibacillus salarius</name>
    <dbReference type="NCBI Taxonomy" id="447199"/>
    <lineage>
        <taxon>Bacteria</taxon>
        <taxon>Bacillati</taxon>
        <taxon>Bacillota</taxon>
        <taxon>Bacilli</taxon>
        <taxon>Bacillales</taxon>
        <taxon>Bacillaceae</taxon>
        <taxon>Virgibacillus</taxon>
    </lineage>
</organism>
<keyword evidence="2" id="KW-0378">Hydrolase</keyword>
<dbReference type="Proteomes" id="UP000675284">
    <property type="component" value="Unassembled WGS sequence"/>
</dbReference>
<evidence type="ECO:0000313" key="3">
    <source>
        <dbReference type="Proteomes" id="UP000675284"/>
    </source>
</evidence>
<dbReference type="Gene3D" id="3.60.10.10">
    <property type="entry name" value="Endonuclease/exonuclease/phosphatase"/>
    <property type="match status" value="1"/>
</dbReference>
<sequence length="276" mass="30874">MIEGSGYLKRVFIGFSFMLILSFALSEHIHAKGFGKDITVKVMSYNIHHAVGLDNELSLPSIANVIKETNADIIAIQEVDRYFGERSQFVDQARELAKLVGYHYTFGANLNLKPAPGQVENRQYGTAILSKYPIIDSKNIHLSSDGEQRGLLIGKVNVRGVHLTVFNTHLGLSHVERMGQVEEIIGISSYYNEPTVLMGDLNAEPKSKELERLQTGLNVVDTFKDVVEANTYPVLHPTKRIDYILTSSDVTYKNSNVHYSESSDHLPIVVDITLKR</sequence>
<keyword evidence="3" id="KW-1185">Reference proteome</keyword>
<dbReference type="EMBL" id="JAGSOT010000015">
    <property type="protein sequence ID" value="MBR7795758.1"/>
    <property type="molecule type" value="Genomic_DNA"/>
</dbReference>
<protein>
    <submittedName>
        <fullName evidence="2">Endonuclease/exonuclease/phosphatase family protein</fullName>
    </submittedName>
</protein>
<evidence type="ECO:0000259" key="1">
    <source>
        <dbReference type="Pfam" id="PF03372"/>
    </source>
</evidence>